<evidence type="ECO:0000256" key="1">
    <source>
        <dbReference type="ARBA" id="ARBA00023002"/>
    </source>
</evidence>
<dbReference type="SUPFAM" id="SSF51905">
    <property type="entry name" value="FAD/NAD(P)-binding domain"/>
    <property type="match status" value="2"/>
</dbReference>
<comment type="caution">
    <text evidence="3">The sequence shown here is derived from an EMBL/GenBank/DDBJ whole genome shotgun (WGS) entry which is preliminary data.</text>
</comment>
<sequence length="376" mass="40234">MNPDIQDVAIVGGGQAALATGYHLQNSGLRFSILEQSGRVGNSWRSRWDSLQLFTPARYSALPGLPFPAPGGSYPAKDQFADYLESYAQRFRLPVRTDLHVESVRRAGGQFEVRTSEGTLHARTVVAAPGHTTIPRIPALAEKLDPGITQLHSSRYHGPGALPAGDVVVVGAGTSGAQIALELAGARPAGTVYLAGSPTAHIPDAVFRFAGPVYWRLVNSLLTLDTKPGRKAAAGFHDRGSPLIQVSMRDVERAGVVRLPRFTGVADGQPMFNGGDASADAGNRDRSRDRSWAGTAKPHNVRTIIWATGYRPEFDWIEDLPRDAYGWPATVRGAVPELPGLYFVGMPFQYALTSGLIGGMGRDAAHVVAQLRAPKG</sequence>
<dbReference type="RefSeq" id="WP_227908556.1">
    <property type="nucleotide sequence ID" value="NZ_CP095461.1"/>
</dbReference>
<dbReference type="PANTHER" id="PTHR43539:SF78">
    <property type="entry name" value="FLAVIN-CONTAINING MONOOXYGENASE"/>
    <property type="match status" value="1"/>
</dbReference>
<dbReference type="Proteomes" id="UP001139264">
    <property type="component" value="Unassembled WGS sequence"/>
</dbReference>
<name>A0A9X1M495_9MICC</name>
<dbReference type="EMBL" id="JAJFZP010000011">
    <property type="protein sequence ID" value="MCC3270307.1"/>
    <property type="molecule type" value="Genomic_DNA"/>
</dbReference>
<keyword evidence="1" id="KW-0560">Oxidoreductase</keyword>
<dbReference type="GO" id="GO:0004497">
    <property type="term" value="F:monooxygenase activity"/>
    <property type="evidence" value="ECO:0007669"/>
    <property type="project" value="TreeGrafter"/>
</dbReference>
<evidence type="ECO:0000313" key="3">
    <source>
        <dbReference type="EMBL" id="MCC3270307.1"/>
    </source>
</evidence>
<evidence type="ECO:0000313" key="4">
    <source>
        <dbReference type="Proteomes" id="UP001139264"/>
    </source>
</evidence>
<gene>
    <name evidence="3" type="ORF">LJ751_13225</name>
</gene>
<dbReference type="PANTHER" id="PTHR43539">
    <property type="entry name" value="FLAVIN-BINDING MONOOXYGENASE-LIKE PROTEIN (AFU_ORTHOLOGUE AFUA_4G09220)"/>
    <property type="match status" value="1"/>
</dbReference>
<reference evidence="3" key="1">
    <citation type="submission" date="2021-10" db="EMBL/GenBank/DDBJ databases">
        <title>Novel species in genus Arthrobacter.</title>
        <authorList>
            <person name="Liu Y."/>
        </authorList>
    </citation>
    <scope>NUCLEOTIDE SEQUENCE</scope>
    <source>
        <strain evidence="3">Zg-Y809</strain>
    </source>
</reference>
<proteinExistence type="predicted"/>
<accession>A0A9X1M495</accession>
<feature type="compositionally biased region" description="Basic and acidic residues" evidence="2">
    <location>
        <begin position="282"/>
        <end position="291"/>
    </location>
</feature>
<protein>
    <submittedName>
        <fullName evidence="3">NAD(P)/FAD-dependent oxidoreductase</fullName>
    </submittedName>
</protein>
<organism evidence="3 4">
    <name type="scientific">Arthrobacter gengyunqii</name>
    <dbReference type="NCBI Taxonomy" id="2886940"/>
    <lineage>
        <taxon>Bacteria</taxon>
        <taxon>Bacillati</taxon>
        <taxon>Actinomycetota</taxon>
        <taxon>Actinomycetes</taxon>
        <taxon>Micrococcales</taxon>
        <taxon>Micrococcaceae</taxon>
        <taxon>Arthrobacter</taxon>
    </lineage>
</organism>
<dbReference type="Pfam" id="PF13738">
    <property type="entry name" value="Pyr_redox_3"/>
    <property type="match status" value="1"/>
</dbReference>
<dbReference type="InterPro" id="IPR036188">
    <property type="entry name" value="FAD/NAD-bd_sf"/>
</dbReference>
<dbReference type="InterPro" id="IPR050982">
    <property type="entry name" value="Auxin_biosynth/cation_transpt"/>
</dbReference>
<dbReference type="GO" id="GO:0050660">
    <property type="term" value="F:flavin adenine dinucleotide binding"/>
    <property type="evidence" value="ECO:0007669"/>
    <property type="project" value="TreeGrafter"/>
</dbReference>
<dbReference type="AlphaFoldDB" id="A0A9X1M495"/>
<feature type="region of interest" description="Disordered" evidence="2">
    <location>
        <begin position="270"/>
        <end position="294"/>
    </location>
</feature>
<dbReference type="PRINTS" id="PR00469">
    <property type="entry name" value="PNDRDTASEII"/>
</dbReference>
<evidence type="ECO:0000256" key="2">
    <source>
        <dbReference type="SAM" id="MobiDB-lite"/>
    </source>
</evidence>
<dbReference type="Gene3D" id="3.50.50.60">
    <property type="entry name" value="FAD/NAD(P)-binding domain"/>
    <property type="match status" value="1"/>
</dbReference>